<proteinExistence type="predicted"/>
<evidence type="ECO:0000313" key="1">
    <source>
        <dbReference type="EMBL" id="CAD7428961.1"/>
    </source>
</evidence>
<name>A0A7R9E7X7_9NEOP</name>
<organism evidence="1">
    <name type="scientific">Timema monikensis</name>
    <dbReference type="NCBI Taxonomy" id="170555"/>
    <lineage>
        <taxon>Eukaryota</taxon>
        <taxon>Metazoa</taxon>
        <taxon>Ecdysozoa</taxon>
        <taxon>Arthropoda</taxon>
        <taxon>Hexapoda</taxon>
        <taxon>Insecta</taxon>
        <taxon>Pterygota</taxon>
        <taxon>Neoptera</taxon>
        <taxon>Polyneoptera</taxon>
        <taxon>Phasmatodea</taxon>
        <taxon>Timematodea</taxon>
        <taxon>Timematoidea</taxon>
        <taxon>Timematidae</taxon>
        <taxon>Timema</taxon>
    </lineage>
</organism>
<sequence>MLPKVVVAKVPNKGLGMVSCDDPRIMDIFQQLLFGNTRIETKLDNLVTQVANMVTKFDNMDTNLSTQTSSSDVKLLSTSTGGKPEKAVEVTKCEVRVDLDKCEIAHDVKECGETIISQDSECDVVVKNINGDCDTIVTISSQVDSWEEFVPQGCVCDYDDVEVTVPNVDVVVVIAPQDSDSGSDIGDNVESEVGSTTKKVECVGGQRAHANFVDTQVDWGEDLVVCGVLSVTKESVRLGNSMGACNISIPTNQRVVGHNLRFHWKVVQIIWSQEWRMGYTNSLSRTKSVYSISKAFKIRSNGELVYQSRWTALKEERSMEPQWSFFCPHKEIDVHNLSYVRYHSS</sequence>
<protein>
    <submittedName>
        <fullName evidence="1">Uncharacterized protein</fullName>
    </submittedName>
</protein>
<dbReference type="AlphaFoldDB" id="A0A7R9E7X7"/>
<dbReference type="EMBL" id="OB793909">
    <property type="protein sequence ID" value="CAD7428961.1"/>
    <property type="molecule type" value="Genomic_DNA"/>
</dbReference>
<accession>A0A7R9E7X7</accession>
<reference evidence="1" key="1">
    <citation type="submission" date="2020-11" db="EMBL/GenBank/DDBJ databases">
        <authorList>
            <person name="Tran Van P."/>
        </authorList>
    </citation>
    <scope>NUCLEOTIDE SEQUENCE</scope>
</reference>
<gene>
    <name evidence="1" type="ORF">TMSB3V08_LOCUS5750</name>
</gene>